<keyword evidence="1" id="KW-0614">Plasmid</keyword>
<proteinExistence type="predicted"/>
<protein>
    <submittedName>
        <fullName evidence="1">Uncharacterized protein</fullName>
    </submittedName>
</protein>
<evidence type="ECO:0000313" key="1">
    <source>
        <dbReference type="EMBL" id="ANY82347.1"/>
    </source>
</evidence>
<dbReference type="KEGG" id="moc:BB934_28965"/>
<name>A0A1B2EQV2_9HYPH</name>
<accession>A0A1B2EQV2</accession>
<gene>
    <name evidence="1" type="ORF">BB934_28965</name>
</gene>
<dbReference type="EMBL" id="CP016617">
    <property type="protein sequence ID" value="ANY82347.1"/>
    <property type="molecule type" value="Genomic_DNA"/>
</dbReference>
<reference evidence="1" key="1">
    <citation type="submission" date="2016-07" db="EMBL/GenBank/DDBJ databases">
        <title>Microvirga ossetica sp. nov. a new species of rhizobia isolated from root nodules of the legume species Vicia alpestris Steven originated from North Ossetia region in the Caucasus.</title>
        <authorList>
            <person name="Safronova V.I."/>
            <person name="Kuznetsova I.G."/>
            <person name="Sazanova A.L."/>
            <person name="Belimov A."/>
            <person name="Andronov E."/>
            <person name="Osledkin Y.S."/>
            <person name="Onishchuk O.P."/>
            <person name="Kurchak O.N."/>
            <person name="Shaposhnikov A.I."/>
            <person name="Willems A."/>
            <person name="Tikhonovich I.A."/>
        </authorList>
    </citation>
    <scope>NUCLEOTIDE SEQUENCE [LARGE SCALE GENOMIC DNA]</scope>
    <source>
        <strain evidence="1">V5/3M</strain>
        <plasmid evidence="1">unnamed1</plasmid>
    </source>
</reference>
<geneLocation type="plasmid" evidence="1">
    <name>unnamed1</name>
</geneLocation>
<dbReference type="AlphaFoldDB" id="A0A1B2EQV2"/>
<organism evidence="1">
    <name type="scientific">Microvirga ossetica</name>
    <dbReference type="NCBI Taxonomy" id="1882682"/>
    <lineage>
        <taxon>Bacteria</taxon>
        <taxon>Pseudomonadati</taxon>
        <taxon>Pseudomonadota</taxon>
        <taxon>Alphaproteobacteria</taxon>
        <taxon>Hyphomicrobiales</taxon>
        <taxon>Methylobacteriaceae</taxon>
        <taxon>Microvirga</taxon>
    </lineage>
</organism>
<sequence length="84" mass="9702">MRQSRFYLLCGSSAGLLWSRFDPRENALHILIRRRLQPRIGCSCSVVLTQHFGDSFRVNLLGLDKQTISLLIMADCLFMQALFR</sequence>